<dbReference type="eggNOG" id="ENOG50333PA">
    <property type="taxonomic scope" value="Bacteria"/>
</dbReference>
<evidence type="ECO:0000256" key="1">
    <source>
        <dbReference type="SAM" id="MobiDB-lite"/>
    </source>
</evidence>
<keyword evidence="4" id="KW-1185">Reference proteome</keyword>
<evidence type="ECO:0000256" key="2">
    <source>
        <dbReference type="SAM" id="SignalP"/>
    </source>
</evidence>
<evidence type="ECO:0000313" key="4">
    <source>
        <dbReference type="Proteomes" id="UP000015993"/>
    </source>
</evidence>
<feature type="chain" id="PRO_5003477116" description="Fibrobacter succinogenes major paralogous domain-containing protein" evidence="2">
    <location>
        <begin position="24"/>
        <end position="261"/>
    </location>
</feature>
<gene>
    <name evidence="3" type="ORF">HMPREF9332_01360</name>
</gene>
<keyword evidence="2" id="KW-0732">Signal</keyword>
<proteinExistence type="predicted"/>
<dbReference type="HOGENOM" id="CLU_093053_0_0_10"/>
<dbReference type="AlphaFoldDB" id="G5GCQ9"/>
<dbReference type="STRING" id="679199.HMPREF9332_01360"/>
<dbReference type="Proteomes" id="UP000015993">
    <property type="component" value="Unassembled WGS sequence"/>
</dbReference>
<comment type="caution">
    <text evidence="3">The sequence shown here is derived from an EMBL/GenBank/DDBJ whole genome shotgun (WGS) entry which is preliminary data.</text>
</comment>
<evidence type="ECO:0000313" key="3">
    <source>
        <dbReference type="EMBL" id="EHG22555.1"/>
    </source>
</evidence>
<feature type="signal peptide" evidence="2">
    <location>
        <begin position="1"/>
        <end position="23"/>
    </location>
</feature>
<organism evidence="3 4">
    <name type="scientific">Alloprevotella rava F0323</name>
    <dbReference type="NCBI Taxonomy" id="679199"/>
    <lineage>
        <taxon>Bacteria</taxon>
        <taxon>Pseudomonadati</taxon>
        <taxon>Bacteroidota</taxon>
        <taxon>Bacteroidia</taxon>
        <taxon>Bacteroidales</taxon>
        <taxon>Prevotellaceae</taxon>
        <taxon>Alloprevotella</taxon>
    </lineage>
</organism>
<accession>G5GCQ9</accession>
<feature type="region of interest" description="Disordered" evidence="1">
    <location>
        <begin position="37"/>
        <end position="56"/>
    </location>
</feature>
<evidence type="ECO:0008006" key="5">
    <source>
        <dbReference type="Google" id="ProtNLM"/>
    </source>
</evidence>
<sequence length="261" mass="29405">MLMKCHIKLLLSAMLLWSLPMFGGNGSIQQKPIRKAKTTTHQQAGKNTKVKGPTAGKATENTSSYVDLGLSVKWATCNLGTSAPQYFGSFVSWGSTWSETPEFDWTFYPHTVSKTWITKYCTDPDMGYSPTKGQKGFSDNKTTLEAKDDVATVRLGSPWRMPTQAEFQELVDKCKWTWTILKGTAGYKVVSKKNGKSIFLPAAGYHLEIDHCDVFESGAYWTSSLSKRNNLEAFALYFSKDGYRVFPCERFVGYYIRPVRK</sequence>
<name>G5GCQ9_9BACT</name>
<protein>
    <recommendedName>
        <fullName evidence="5">Fibrobacter succinogenes major paralogous domain-containing protein</fullName>
    </recommendedName>
</protein>
<reference evidence="3 4" key="1">
    <citation type="submission" date="2011-08" db="EMBL/GenBank/DDBJ databases">
        <title>The Genome Sequence of Prevotella sp. oral taxon 302 str. F0323.</title>
        <authorList>
            <consortium name="The Broad Institute Genome Sequencing Platform"/>
            <person name="Earl A."/>
            <person name="Ward D."/>
            <person name="Feldgarden M."/>
            <person name="Gevers D."/>
            <person name="Izard J."/>
            <person name="Blanton J.M."/>
            <person name="Baranova O.V."/>
            <person name="Tanner A.C."/>
            <person name="Dewhirst F.E."/>
            <person name="Young S.K."/>
            <person name="Zeng Q."/>
            <person name="Gargeya S."/>
            <person name="Fitzgerald M."/>
            <person name="Haas B."/>
            <person name="Abouelleil A."/>
            <person name="Alvarado L."/>
            <person name="Arachchi H.M."/>
            <person name="Berlin A."/>
            <person name="Brown A."/>
            <person name="Chapman S.B."/>
            <person name="Chen Z."/>
            <person name="Dunbar C."/>
            <person name="Freedman E."/>
            <person name="Gearin G."/>
            <person name="Gellesch M."/>
            <person name="Goldberg J."/>
            <person name="Griggs A."/>
            <person name="Gujja S."/>
            <person name="Heiman D."/>
            <person name="Howarth C."/>
            <person name="Larson L."/>
            <person name="Lui A."/>
            <person name="MacDonald P.J.P."/>
            <person name="Montmayeur A."/>
            <person name="Murphy C."/>
            <person name="Neiman D."/>
            <person name="Pearson M."/>
            <person name="Priest M."/>
            <person name="Roberts A."/>
            <person name="Saif S."/>
            <person name="Shea T."/>
            <person name="Shenoy N."/>
            <person name="Sisk P."/>
            <person name="Stolte C."/>
            <person name="Sykes S."/>
            <person name="Wortman J."/>
            <person name="Nusbaum C."/>
            <person name="Birren B."/>
        </authorList>
    </citation>
    <scope>NUCLEOTIDE SEQUENCE [LARGE SCALE GENOMIC DNA]</scope>
    <source>
        <strain evidence="3 4">F0323</strain>
    </source>
</reference>
<dbReference type="EMBL" id="ACZK01000023">
    <property type="protein sequence ID" value="EHG22555.1"/>
    <property type="molecule type" value="Genomic_DNA"/>
</dbReference>